<dbReference type="GO" id="GO:0004065">
    <property type="term" value="F:arylsulfatase activity"/>
    <property type="evidence" value="ECO:0007669"/>
    <property type="project" value="UniProtKB-EC"/>
</dbReference>
<dbReference type="Pfam" id="PF00703">
    <property type="entry name" value="Glyco_hydro_2"/>
    <property type="match status" value="1"/>
</dbReference>
<dbReference type="InterPro" id="IPR006102">
    <property type="entry name" value="Ig-like_GH2"/>
</dbReference>
<dbReference type="EMBL" id="CP036264">
    <property type="protein sequence ID" value="QEF96404.1"/>
    <property type="molecule type" value="Genomic_DNA"/>
</dbReference>
<dbReference type="InterPro" id="IPR000917">
    <property type="entry name" value="Sulfatase_N"/>
</dbReference>
<keyword evidence="3 8" id="KW-0378">Hydrolase</keyword>
<dbReference type="Gene3D" id="3.30.1120.10">
    <property type="match status" value="1"/>
</dbReference>
<keyword evidence="9" id="KW-1185">Reference proteome</keyword>
<dbReference type="InterPro" id="IPR017850">
    <property type="entry name" value="Alkaline_phosphatase_core_sf"/>
</dbReference>
<dbReference type="Gene3D" id="3.20.20.80">
    <property type="entry name" value="Glycosidases"/>
    <property type="match status" value="1"/>
</dbReference>
<protein>
    <submittedName>
        <fullName evidence="8">Arylsulfatase</fullName>
        <ecNumber evidence="8">3.1.6.1</ecNumber>
    </submittedName>
</protein>
<dbReference type="InterPro" id="IPR013783">
    <property type="entry name" value="Ig-like_fold"/>
</dbReference>
<dbReference type="InterPro" id="IPR008979">
    <property type="entry name" value="Galactose-bd-like_sf"/>
</dbReference>
<dbReference type="SUPFAM" id="SSF49785">
    <property type="entry name" value="Galactose-binding domain-like"/>
    <property type="match status" value="1"/>
</dbReference>
<evidence type="ECO:0000259" key="6">
    <source>
        <dbReference type="Pfam" id="PF00884"/>
    </source>
</evidence>
<dbReference type="PANTHER" id="PTHR42693">
    <property type="entry name" value="ARYLSULFATASE FAMILY MEMBER"/>
    <property type="match status" value="1"/>
</dbReference>
<dbReference type="Gene3D" id="2.60.120.260">
    <property type="entry name" value="Galactose-binding domain-like"/>
    <property type="match status" value="1"/>
</dbReference>
<dbReference type="AlphaFoldDB" id="A0A5B9MA21"/>
<comment type="similarity">
    <text evidence="1">Belongs to the glycosyl hydrolase 2 family.</text>
</comment>
<evidence type="ECO:0000256" key="1">
    <source>
        <dbReference type="ARBA" id="ARBA00007401"/>
    </source>
</evidence>
<gene>
    <name evidence="8" type="primary">atsA_8</name>
    <name evidence="8" type="ORF">Mal15_04320</name>
</gene>
<accession>A0A5B9MA21</accession>
<dbReference type="FunFam" id="3.40.720.10:FF:000047">
    <property type="entry name" value="Arylsulfatase"/>
    <property type="match status" value="1"/>
</dbReference>
<feature type="domain" description="Glycoside hydrolase family 2 immunoglobulin-like beta-sandwich" evidence="5">
    <location>
        <begin position="235"/>
        <end position="325"/>
    </location>
</feature>
<comment type="similarity">
    <text evidence="2">Belongs to the sulfatase family.</text>
</comment>
<evidence type="ECO:0000313" key="8">
    <source>
        <dbReference type="EMBL" id="QEF96404.1"/>
    </source>
</evidence>
<dbReference type="InterPro" id="IPR050738">
    <property type="entry name" value="Sulfatase"/>
</dbReference>
<dbReference type="Pfam" id="PF02836">
    <property type="entry name" value="Glyco_hydro_2_C"/>
    <property type="match status" value="1"/>
</dbReference>
<dbReference type="Gene3D" id="2.60.40.10">
    <property type="entry name" value="Immunoglobulins"/>
    <property type="match status" value="1"/>
</dbReference>
<proteinExistence type="inferred from homology"/>
<dbReference type="SUPFAM" id="SSF51445">
    <property type="entry name" value="(Trans)glycosidases"/>
    <property type="match status" value="1"/>
</dbReference>
<evidence type="ECO:0000259" key="7">
    <source>
        <dbReference type="Pfam" id="PF02836"/>
    </source>
</evidence>
<dbReference type="SUPFAM" id="SSF49303">
    <property type="entry name" value="beta-Galactosidase/glucuronidase domain"/>
    <property type="match status" value="1"/>
</dbReference>
<organism evidence="8 9">
    <name type="scientific">Stieleria maiorica</name>
    <dbReference type="NCBI Taxonomy" id="2795974"/>
    <lineage>
        <taxon>Bacteria</taxon>
        <taxon>Pseudomonadati</taxon>
        <taxon>Planctomycetota</taxon>
        <taxon>Planctomycetia</taxon>
        <taxon>Pirellulales</taxon>
        <taxon>Pirellulaceae</taxon>
        <taxon>Stieleria</taxon>
    </lineage>
</organism>
<dbReference type="PANTHER" id="PTHR42693:SF53">
    <property type="entry name" value="ENDO-4-O-SULFATASE"/>
    <property type="match status" value="1"/>
</dbReference>
<dbReference type="InterPro" id="IPR006103">
    <property type="entry name" value="Glyco_hydro_2_cat"/>
</dbReference>
<name>A0A5B9MA21_9BACT</name>
<dbReference type="SUPFAM" id="SSF53649">
    <property type="entry name" value="Alkaline phosphatase-like"/>
    <property type="match status" value="1"/>
</dbReference>
<dbReference type="EC" id="3.1.6.1" evidence="8"/>
<dbReference type="Gene3D" id="3.40.720.10">
    <property type="entry name" value="Alkaline Phosphatase, subunit A"/>
    <property type="match status" value="1"/>
</dbReference>
<dbReference type="GO" id="GO:0004553">
    <property type="term" value="F:hydrolase activity, hydrolyzing O-glycosyl compounds"/>
    <property type="evidence" value="ECO:0007669"/>
    <property type="project" value="InterPro"/>
</dbReference>
<sequence>MLSRLNPAPAVLHAVALIFVVSSCWTNPSTIAASDWSPVKDAMLTRWGKQITPDHVWTEYPRPQMTRSQWTNLNGLWDYAVTPKDAEKPSEWAGKILVPFAIESPLSGVGRRLSADETLWYRTTFDRADVFTGETPSDTNTLRLHFEAVDYRCSVFLNGEALGEHVGGNLPFSFLIDGELRESGNELVVKVVDATDAEGQYQLRGKQKVDNRGIFYTPVSGIWQTVWIEPVAASHIVDLKVTGDADGNVMVKADTVGNANTVRVVVKDENQQVAQARDDSGEVRLTIADAKLWSPESPTLYDLQIELLDEAGQVVDSVASYVGLRTVGKRRDADGNLRLTLNGQDIFHWGPLDQGWWPGGLLTPPSDDAIQFEIDFLRRAGFNMIRKHIKVEPRRYYYHCDRVGMLVWQDQVEGGAGFDSAEWPKWKRLAKDHEKANTPKSWKPGDPLDATWPDWAHAQYMTELKGMVDHLYNHPSIVTWVPFNERWGQHRTMKVGKWIVDYDPTRHINIASGGNFFAVGDMADEHVYPHPDFPVDDDRYNDFVKIVGEFGGHGWPVADHLWVKSKRNWGYGGLPKTKQEYIERYKESIRRLAELKKQGVAGAVYTQTTDVEGEINGLMTYDRDVIKIAAPHLKQIAVDAELVAGGNRLSKTRPNIIIVLVDDMGYSDLGCYGGEIETPNIDALAAAGMRFTQFYNQGRCCPTRASLITGLQPHQVGIGHMTAPPGQPLGFEGPYQGYLNDNCTTLAEVLKSAGYTTLMTGKWHLGADRKECWPLERGFDKYYGCISGAINYFKPGGDRGLTEGNDAIEVPEGFYATDTFTDKAIEYIDGATESGDDPFFLYLAYNAPHWPLNAKWEDYQKYRGKYKDGWRAMMKARNERQREMGLLRKDTVPAEHPGPQWDSLNEKQRDRLDAVMAAYAGCVDSIDQNIGKLVGHLKAIDQLDNTVIFFLSDNGACQEGGNFGVGDEAMVKDPPLETTAGVRIGLHWAGACNTPYRKYKHYVHEGGACTPMIAHWPAGIPEDDRGMLMHRRAYLQDFMSTVIDLAGGSYPEGIPQCEGESLAPLLAGVRQDIHFDPMFWEHEGNAAVRMGKWKLVREYEKPWELYDFSKDRNELNDLADKKPVLRKEMIAMWEAWAKETGVAFPQRFNMYQFLNQKKKQEKAAK</sequence>
<evidence type="ECO:0000313" key="9">
    <source>
        <dbReference type="Proteomes" id="UP000321353"/>
    </source>
</evidence>
<evidence type="ECO:0000256" key="2">
    <source>
        <dbReference type="ARBA" id="ARBA00008779"/>
    </source>
</evidence>
<dbReference type="PROSITE" id="PS51257">
    <property type="entry name" value="PROKAR_LIPOPROTEIN"/>
    <property type="match status" value="1"/>
</dbReference>
<evidence type="ECO:0000256" key="4">
    <source>
        <dbReference type="ARBA" id="ARBA00023295"/>
    </source>
</evidence>
<dbReference type="KEGG" id="smam:Mal15_04320"/>
<dbReference type="RefSeq" id="WP_315854283.1">
    <property type="nucleotide sequence ID" value="NZ_CP036264.1"/>
</dbReference>
<dbReference type="CDD" id="cd16025">
    <property type="entry name" value="PAS_like"/>
    <property type="match status" value="1"/>
</dbReference>
<feature type="domain" description="Sulfatase N-terminal" evidence="6">
    <location>
        <begin position="654"/>
        <end position="1047"/>
    </location>
</feature>
<reference evidence="8 9" key="1">
    <citation type="submission" date="2019-02" db="EMBL/GenBank/DDBJ databases">
        <title>Planctomycetal bacteria perform biofilm scaping via a novel small molecule.</title>
        <authorList>
            <person name="Jeske O."/>
            <person name="Boedeker C."/>
            <person name="Wiegand S."/>
            <person name="Breitling P."/>
            <person name="Kallscheuer N."/>
            <person name="Jogler M."/>
            <person name="Rohde M."/>
            <person name="Petersen J."/>
            <person name="Medema M.H."/>
            <person name="Surup F."/>
            <person name="Jogler C."/>
        </authorList>
    </citation>
    <scope>NUCLEOTIDE SEQUENCE [LARGE SCALE GENOMIC DNA]</scope>
    <source>
        <strain evidence="8 9">Mal15</strain>
    </source>
</reference>
<keyword evidence="4" id="KW-0326">Glycosidase</keyword>
<feature type="domain" description="Glycoside hydrolase family 2 catalytic" evidence="7">
    <location>
        <begin position="372"/>
        <end position="513"/>
    </location>
</feature>
<dbReference type="GO" id="GO:0005975">
    <property type="term" value="P:carbohydrate metabolic process"/>
    <property type="evidence" value="ECO:0007669"/>
    <property type="project" value="InterPro"/>
</dbReference>
<evidence type="ECO:0000259" key="5">
    <source>
        <dbReference type="Pfam" id="PF00703"/>
    </source>
</evidence>
<dbReference type="InterPro" id="IPR036156">
    <property type="entry name" value="Beta-gal/glucu_dom_sf"/>
</dbReference>
<dbReference type="Proteomes" id="UP000321353">
    <property type="component" value="Chromosome"/>
</dbReference>
<dbReference type="Pfam" id="PF00884">
    <property type="entry name" value="Sulfatase"/>
    <property type="match status" value="1"/>
</dbReference>
<evidence type="ECO:0000256" key="3">
    <source>
        <dbReference type="ARBA" id="ARBA00022801"/>
    </source>
</evidence>
<dbReference type="InterPro" id="IPR017853">
    <property type="entry name" value="GH"/>
</dbReference>